<dbReference type="Gene3D" id="3.10.10.10">
    <property type="entry name" value="HIV Type 1 Reverse Transcriptase, subunit A, domain 1"/>
    <property type="match status" value="1"/>
</dbReference>
<dbReference type="CDD" id="cd01647">
    <property type="entry name" value="RT_LTR"/>
    <property type="match status" value="1"/>
</dbReference>
<dbReference type="InterPro" id="IPR021109">
    <property type="entry name" value="Peptidase_aspartic_dom_sf"/>
</dbReference>
<dbReference type="Gene3D" id="3.30.420.10">
    <property type="entry name" value="Ribonuclease H-like superfamily/Ribonuclease H"/>
    <property type="match status" value="1"/>
</dbReference>
<evidence type="ECO:0000256" key="7">
    <source>
        <dbReference type="ARBA" id="ARBA00023268"/>
    </source>
</evidence>
<dbReference type="EC" id="2.7.7.49" evidence="1"/>
<reference evidence="11 12" key="1">
    <citation type="submission" date="2023-11" db="EMBL/GenBank/DDBJ databases">
        <authorList>
            <person name="Hedman E."/>
            <person name="Englund M."/>
            <person name="Stromberg M."/>
            <person name="Nyberg Akerstrom W."/>
            <person name="Nylinder S."/>
            <person name="Jareborg N."/>
            <person name="Kallberg Y."/>
            <person name="Kronander E."/>
        </authorList>
    </citation>
    <scope>NUCLEOTIDE SEQUENCE [LARGE SCALE GENOMIC DNA]</scope>
</reference>
<evidence type="ECO:0000259" key="9">
    <source>
        <dbReference type="PROSITE" id="PS50878"/>
    </source>
</evidence>
<evidence type="ECO:0000256" key="3">
    <source>
        <dbReference type="ARBA" id="ARBA00022695"/>
    </source>
</evidence>
<accession>A0AAV1KHX8</accession>
<dbReference type="GO" id="GO:0003964">
    <property type="term" value="F:RNA-directed DNA polymerase activity"/>
    <property type="evidence" value="ECO:0007669"/>
    <property type="project" value="UniProtKB-KW"/>
</dbReference>
<dbReference type="FunFam" id="3.30.70.270:FF:000026">
    <property type="entry name" value="Transposon Ty3-G Gag-Pol polyprotein"/>
    <property type="match status" value="1"/>
</dbReference>
<dbReference type="PANTHER" id="PTHR37984">
    <property type="entry name" value="PROTEIN CBG26694"/>
    <property type="match status" value="1"/>
</dbReference>
<evidence type="ECO:0000256" key="1">
    <source>
        <dbReference type="ARBA" id="ARBA00012493"/>
    </source>
</evidence>
<dbReference type="EMBL" id="CAVLGL010000046">
    <property type="protein sequence ID" value="CAK1582680.1"/>
    <property type="molecule type" value="Genomic_DNA"/>
</dbReference>
<evidence type="ECO:0000313" key="11">
    <source>
        <dbReference type="EMBL" id="CAK1582680.1"/>
    </source>
</evidence>
<dbReference type="InterPro" id="IPR043128">
    <property type="entry name" value="Rev_trsase/Diguanyl_cyclase"/>
</dbReference>
<dbReference type="Gene3D" id="3.30.70.270">
    <property type="match status" value="2"/>
</dbReference>
<dbReference type="PROSITE" id="PS50878">
    <property type="entry name" value="RT_POL"/>
    <property type="match status" value="1"/>
</dbReference>
<name>A0AAV1KHX8_9NEOP</name>
<dbReference type="PROSITE" id="PS50994">
    <property type="entry name" value="INTEGRASE"/>
    <property type="match status" value="1"/>
</dbReference>
<dbReference type="Pfam" id="PF17919">
    <property type="entry name" value="RT_RNaseH_2"/>
    <property type="match status" value="1"/>
</dbReference>
<dbReference type="InterPro" id="IPR050951">
    <property type="entry name" value="Retrovirus_Pol_polyprotein"/>
</dbReference>
<evidence type="ECO:0000313" key="12">
    <source>
        <dbReference type="Proteomes" id="UP001314205"/>
    </source>
</evidence>
<dbReference type="GO" id="GO:0003676">
    <property type="term" value="F:nucleic acid binding"/>
    <property type="evidence" value="ECO:0007669"/>
    <property type="project" value="InterPro"/>
</dbReference>
<dbReference type="SUPFAM" id="SSF50630">
    <property type="entry name" value="Acid proteases"/>
    <property type="match status" value="1"/>
</dbReference>
<dbReference type="SUPFAM" id="SSF53098">
    <property type="entry name" value="Ribonuclease H-like"/>
    <property type="match status" value="1"/>
</dbReference>
<proteinExistence type="predicted"/>
<dbReference type="Pfam" id="PF17921">
    <property type="entry name" value="Integrase_H2C2"/>
    <property type="match status" value="1"/>
</dbReference>
<dbReference type="Pfam" id="PF00665">
    <property type="entry name" value="rve"/>
    <property type="match status" value="1"/>
</dbReference>
<dbReference type="InterPro" id="IPR036397">
    <property type="entry name" value="RNaseH_sf"/>
</dbReference>
<dbReference type="GO" id="GO:0042575">
    <property type="term" value="C:DNA polymerase complex"/>
    <property type="evidence" value="ECO:0007669"/>
    <property type="project" value="UniProtKB-ARBA"/>
</dbReference>
<organism evidence="11 12">
    <name type="scientific">Parnassius mnemosyne</name>
    <name type="common">clouded apollo</name>
    <dbReference type="NCBI Taxonomy" id="213953"/>
    <lineage>
        <taxon>Eukaryota</taxon>
        <taxon>Metazoa</taxon>
        <taxon>Ecdysozoa</taxon>
        <taxon>Arthropoda</taxon>
        <taxon>Hexapoda</taxon>
        <taxon>Insecta</taxon>
        <taxon>Pterygota</taxon>
        <taxon>Neoptera</taxon>
        <taxon>Endopterygota</taxon>
        <taxon>Lepidoptera</taxon>
        <taxon>Glossata</taxon>
        <taxon>Ditrysia</taxon>
        <taxon>Papilionoidea</taxon>
        <taxon>Papilionidae</taxon>
        <taxon>Parnassiinae</taxon>
        <taxon>Parnassini</taxon>
        <taxon>Parnassius</taxon>
        <taxon>Driopa</taxon>
    </lineage>
</organism>
<evidence type="ECO:0000256" key="6">
    <source>
        <dbReference type="ARBA" id="ARBA00022918"/>
    </source>
</evidence>
<dbReference type="InterPro" id="IPR041588">
    <property type="entry name" value="Integrase_H2C2"/>
</dbReference>
<dbReference type="Proteomes" id="UP001314205">
    <property type="component" value="Unassembled WGS sequence"/>
</dbReference>
<keyword evidence="3" id="KW-0548">Nucleotidyltransferase</keyword>
<keyword evidence="7" id="KW-0511">Multifunctional enzyme</keyword>
<dbReference type="FunFam" id="1.10.340.70:FF:000003">
    <property type="entry name" value="Protein CBG25708"/>
    <property type="match status" value="1"/>
</dbReference>
<dbReference type="InterPro" id="IPR001584">
    <property type="entry name" value="Integrase_cat-core"/>
</dbReference>
<evidence type="ECO:0000256" key="8">
    <source>
        <dbReference type="SAM" id="MobiDB-lite"/>
    </source>
</evidence>
<dbReference type="InterPro" id="IPR041577">
    <property type="entry name" value="RT_RNaseH_2"/>
</dbReference>
<evidence type="ECO:0000256" key="2">
    <source>
        <dbReference type="ARBA" id="ARBA00022679"/>
    </source>
</evidence>
<evidence type="ECO:0000256" key="5">
    <source>
        <dbReference type="ARBA" id="ARBA00022759"/>
    </source>
</evidence>
<keyword evidence="2" id="KW-0808">Transferase</keyword>
<keyword evidence="6" id="KW-0695">RNA-directed DNA polymerase</keyword>
<dbReference type="SUPFAM" id="SSF56672">
    <property type="entry name" value="DNA/RNA polymerases"/>
    <property type="match status" value="1"/>
</dbReference>
<comment type="caution">
    <text evidence="11">The sequence shown here is derived from an EMBL/GenBank/DDBJ whole genome shotgun (WGS) entry which is preliminary data.</text>
</comment>
<dbReference type="Pfam" id="PF00078">
    <property type="entry name" value="RVT_1"/>
    <property type="match status" value="1"/>
</dbReference>
<keyword evidence="5" id="KW-0378">Hydrolase</keyword>
<feature type="region of interest" description="Disordered" evidence="8">
    <location>
        <begin position="1301"/>
        <end position="1325"/>
    </location>
</feature>
<keyword evidence="5" id="KW-0255">Endonuclease</keyword>
<dbReference type="InterPro" id="IPR043502">
    <property type="entry name" value="DNA/RNA_pol_sf"/>
</dbReference>
<feature type="domain" description="Reverse transcriptase" evidence="9">
    <location>
        <begin position="463"/>
        <end position="641"/>
    </location>
</feature>
<gene>
    <name evidence="11" type="ORF">PARMNEM_LOCUS4178</name>
</gene>
<evidence type="ECO:0000256" key="4">
    <source>
        <dbReference type="ARBA" id="ARBA00022722"/>
    </source>
</evidence>
<dbReference type="PANTHER" id="PTHR37984:SF5">
    <property type="entry name" value="PROTEIN NYNRIN-LIKE"/>
    <property type="match status" value="1"/>
</dbReference>
<dbReference type="Gene3D" id="3.10.20.370">
    <property type="match status" value="1"/>
</dbReference>
<dbReference type="InterPro" id="IPR000477">
    <property type="entry name" value="RT_dom"/>
</dbReference>
<dbReference type="InterPro" id="IPR012337">
    <property type="entry name" value="RNaseH-like_sf"/>
</dbReference>
<keyword evidence="4" id="KW-0540">Nuclease</keyword>
<dbReference type="Gene3D" id="1.10.340.70">
    <property type="match status" value="1"/>
</dbReference>
<dbReference type="Gene3D" id="2.40.70.10">
    <property type="entry name" value="Acid Proteases"/>
    <property type="match status" value="1"/>
</dbReference>
<feature type="domain" description="Integrase catalytic" evidence="10">
    <location>
        <begin position="1028"/>
        <end position="1184"/>
    </location>
</feature>
<sequence length="1369" mass="153932">MSTGVTFGIISTFDHLSHEWNSYKSRLNQWFIANDITNETDKATVKRRAILLSALSESTFKLANDLALPSKVEELSYGAIIKLLDDRFTPKRLGFAEKSIFYAATQRPGEGHTQWAARIRGLAAHCEFKNLEEALLDRFIMGMAAGHERDKLFAQDQRELTLAKAINLAESVRCARHASSVAAPGASDVGVSGFADGGVFNISKKEKCNVCGYANHKSNQCRYKNFKCKKCNRKGHLRKMCRYDDRIKYVEEGSVVEGDDDGECFYNIRCLKGKPMTERVMINGISLEFEIDSGSAVSVISEKTYITKFNYLPLSATNKKLLSYTGEHIQTIGLVSLPIEYSGISHTLSVYVVRNGGPSLLGRDFIRVFNLELAHAQPQPVASGSSQRVHAVYAQAQGDCHETIVKKLCSRFPNVFSSKLGSFNKYTVDLHLKPDAKPIFFKARPVPYALKEKIDKEIDRLLALGILKPVEHSDTASPIVPVLKKDGSIRLCADYSVTINKQLIVDQYPLPTVSDLLAKLHDGIQFSKIDLSMAYNQFVLSDKSQKITCINTHRGLFNFTRLVFGLASAPSIFQRAMECLLAGIEGIIFLLDDILITGKSKVHHEQRIMAVLQRLDDAGLSVQMNKCEFFKDEISYLGHVIDKTGVRKSPEKVKAILEAPKPNNVLQLQSFLGLANYYRNFVPNASSILSPLYHLLNKKSKWEWTSVHDDAFKKIKKYLASDKILTHFNPNAELILTVDASPTGLGAVLSQIGDDRLERPISYASRTLTAAEKNYAQIQKEATAIIYGVRRFHQYLYGRSTPFTLRTDHKPLLTIFGPHKGIPEVSANRLQRYAMFLAAYNYKIEYISSKHNSADYLSRAYAPAFISRLEPMMTSASELDELAACEDRAAYVNFVVDGGLPVTLKDLQRETSNDAVLCRVKHHVLHGWPRKNNDLDLKSFYNCRYQLSYENGVLMRGHKVVIPASLQEFICKELHSSHFGVVKMKAEARKRLWFPGVDAALEQLAGACSVCAALRPAPPHAPLAPWPLPPHPFHRVHLDFLGPFNNFMYLIIVDAYSKWVECYNRNTSYNSKAVINRLYDFMSRFGVPHTLVSDNGTSFTSQEFRSFCLQNGIKHILSPVYHPSSNGQAESFVKIVKKGLKGIILQSVNKKIVQEKISKFLFDYRNSKNGTTNKSPAELVYGRALRSRLDLLNPFASSPASTDLVKTVEHNQLLQAHNYKGTKRTELKINDKVWLTKNIDNKKFSWIEGIVKRKIGNVMYKIYVPQYNCEVTRHIDHLRARLYSPARDDWQWDPDVVPDELTATTSSDGVRSGTTADVGGEGRDITEPDLARTYISEFPKTPLLASAATRRRQAISPIFSTPTSEQEYT</sequence>
<dbReference type="CDD" id="cd09274">
    <property type="entry name" value="RNase_HI_RT_Ty3"/>
    <property type="match status" value="1"/>
</dbReference>
<evidence type="ECO:0000259" key="10">
    <source>
        <dbReference type="PROSITE" id="PS50994"/>
    </source>
</evidence>
<protein>
    <recommendedName>
        <fullName evidence="1">RNA-directed DNA polymerase</fullName>
        <ecNumber evidence="1">2.7.7.49</ecNumber>
    </recommendedName>
</protein>
<feature type="compositionally biased region" description="Polar residues" evidence="8">
    <location>
        <begin position="1302"/>
        <end position="1315"/>
    </location>
</feature>
<dbReference type="FunFam" id="3.30.420.10:FF:000063">
    <property type="entry name" value="Retrovirus-related Pol polyprotein from transposon 297-like Protein"/>
    <property type="match status" value="1"/>
</dbReference>
<keyword evidence="12" id="KW-1185">Reference proteome</keyword>
<dbReference type="GO" id="GO:0015074">
    <property type="term" value="P:DNA integration"/>
    <property type="evidence" value="ECO:0007669"/>
    <property type="project" value="InterPro"/>
</dbReference>
<dbReference type="GO" id="GO:0004519">
    <property type="term" value="F:endonuclease activity"/>
    <property type="evidence" value="ECO:0007669"/>
    <property type="project" value="UniProtKB-KW"/>
</dbReference>
<dbReference type="FunFam" id="3.10.20.370:FF:000001">
    <property type="entry name" value="Retrovirus-related Pol polyprotein from transposon 17.6-like protein"/>
    <property type="match status" value="1"/>
</dbReference>